<name>A0A9P6QKD5_9FUNG</name>
<comment type="caution">
    <text evidence="3">The sequence shown here is derived from an EMBL/GenBank/DDBJ whole genome shotgun (WGS) entry which is preliminary data.</text>
</comment>
<feature type="compositionally biased region" description="Pro residues" evidence="1">
    <location>
        <begin position="65"/>
        <end position="75"/>
    </location>
</feature>
<proteinExistence type="predicted"/>
<feature type="compositionally biased region" description="Polar residues" evidence="1">
    <location>
        <begin position="106"/>
        <end position="119"/>
    </location>
</feature>
<evidence type="ECO:0000256" key="1">
    <source>
        <dbReference type="SAM" id="MobiDB-lite"/>
    </source>
</evidence>
<evidence type="ECO:0000256" key="2">
    <source>
        <dbReference type="SAM" id="Phobius"/>
    </source>
</evidence>
<feature type="compositionally biased region" description="Low complexity" evidence="1">
    <location>
        <begin position="120"/>
        <end position="136"/>
    </location>
</feature>
<keyword evidence="4" id="KW-1185">Reference proteome</keyword>
<keyword evidence="2" id="KW-0812">Transmembrane</keyword>
<evidence type="ECO:0000313" key="4">
    <source>
        <dbReference type="Proteomes" id="UP000807716"/>
    </source>
</evidence>
<feature type="compositionally biased region" description="Low complexity" evidence="1">
    <location>
        <begin position="14"/>
        <end position="25"/>
    </location>
</feature>
<keyword evidence="2" id="KW-1133">Transmembrane helix</keyword>
<feature type="transmembrane region" description="Helical" evidence="2">
    <location>
        <begin position="632"/>
        <end position="655"/>
    </location>
</feature>
<feature type="region of interest" description="Disordered" evidence="1">
    <location>
        <begin position="1"/>
        <end position="152"/>
    </location>
</feature>
<feature type="compositionally biased region" description="Polar residues" evidence="1">
    <location>
        <begin position="1"/>
        <end position="11"/>
    </location>
</feature>
<gene>
    <name evidence="3" type="ORF">DFQ27_003710</name>
</gene>
<protein>
    <submittedName>
        <fullName evidence="3">Uncharacterized protein</fullName>
    </submittedName>
</protein>
<feature type="region of interest" description="Disordered" evidence="1">
    <location>
        <begin position="491"/>
        <end position="520"/>
    </location>
</feature>
<evidence type="ECO:0000313" key="3">
    <source>
        <dbReference type="EMBL" id="KAG0269382.1"/>
    </source>
</evidence>
<accession>A0A9P6QKD5</accession>
<feature type="transmembrane region" description="Helical" evidence="2">
    <location>
        <begin position="1005"/>
        <end position="1024"/>
    </location>
</feature>
<reference evidence="3" key="1">
    <citation type="journal article" date="2020" name="Fungal Divers.">
        <title>Resolving the Mortierellaceae phylogeny through synthesis of multi-gene phylogenetics and phylogenomics.</title>
        <authorList>
            <person name="Vandepol N."/>
            <person name="Liber J."/>
            <person name="Desiro A."/>
            <person name="Na H."/>
            <person name="Kennedy M."/>
            <person name="Barry K."/>
            <person name="Grigoriev I.V."/>
            <person name="Miller A.N."/>
            <person name="O'Donnell K."/>
            <person name="Stajich J.E."/>
            <person name="Bonito G."/>
        </authorList>
    </citation>
    <scope>NUCLEOTIDE SEQUENCE</scope>
    <source>
        <strain evidence="3">BC1065</strain>
    </source>
</reference>
<dbReference type="EMBL" id="JAAAJB010000026">
    <property type="protein sequence ID" value="KAG0269382.1"/>
    <property type="molecule type" value="Genomic_DNA"/>
</dbReference>
<keyword evidence="2" id="KW-0472">Membrane</keyword>
<organism evidence="3 4">
    <name type="scientific">Actinomortierella ambigua</name>
    <dbReference type="NCBI Taxonomy" id="1343610"/>
    <lineage>
        <taxon>Eukaryota</taxon>
        <taxon>Fungi</taxon>
        <taxon>Fungi incertae sedis</taxon>
        <taxon>Mucoromycota</taxon>
        <taxon>Mortierellomycotina</taxon>
        <taxon>Mortierellomycetes</taxon>
        <taxon>Mortierellales</taxon>
        <taxon>Mortierellaceae</taxon>
        <taxon>Actinomortierella</taxon>
    </lineage>
</organism>
<sequence>MESNPGSSTDHGQGRSQGQDQGQGQKNTSHFPPDRKDTTPIVRDNNDDDAAVSEQETFGNQQPFAHPPAVPPYAPPQYEDVSASAPFPSYQHQQQQPPPPQPQQQESTHPFENDTQPFLQPQQPYAPYANPNAPYQYDRHQPPPRHPQYFPQPPYPQQAFPSHPYPNYGAIPSGAGAGAGTGPSYPSPFPLGQRIDDHHRDLQHKLYDPRHLRAKRKKRRSCCKKFCCWILILLVLAMFLPNKKLNWFPGSIERCDSQDAPKESFIHSFSPSVDGDLKVQIKGGISASVKVIEASSSSQDHVNVRYDVYASDSQLASTIKQRSQQYSRGNAQESRINLEEVKFPRYGCANVAVEISYPRQLVKAKRLEVKIDNGNIHYTIGDPQKLTLGELLLSSFNGGINAQAAVEGLASFKLLNGGIQGRLIVGSDGGSGGSVRADATNGAVDLAITSRVPQKLDVKLEAKNGRVNATLSQAFEGHFLLATANGRAQLLLPSSSTDDGGEGETAGKRPRPPPVDDPSGYRIVYKEQRANVKEGWMSRSGNEPVGELPRVRLSTFSGSETTPFLHRGYPPQQGGSSNGGAYQYGTGPGVGDYTKTKAHQDYLKRMKDLENDGETWAGATWRDTKRGVRLCLWWALIVLLTILFLTLIIWAVLYFGDDGTCTGVLNTEATVLFEARADQYDSVRLEIKGNMAGYVTVKEADSWMDKSIAVNIQVQASNEKLMSKVLGMTTAQLNSGVLEALIDASESRMRSSACARANIVISYPRAISSSKELTILASRGSFEYTMDERLLNVEHMKVHFEKGSINVRGSISDAADLKTDNGQIKARLLAEGEVKANVKTGSIYLDIDSQTPRKLDVWARSHSGSAQVQLRQVFEGHFSIESDSGSVQLSPPGDRSSLVTYVVDEQRKKTGWVSHDENEPSSALPRVDVFSASGQAIVDLRHYEKKDSMSRSAGATINTDTETAPLIWRAPRQAYRPLSDDDDEGCCMWTCRSVKGCIEAIPEKVKLAIILLVMAVFYVLGLALNNDTCSGIHHAAGTVFFEANATRYNNVRFDIKGGMYGIITVKEAESPIDKNIRMNILVEATNEDILNKVMAKTTPYYQSGDFGVVMDVTGVEMTLDACARANIVISYPRAISSSKELSVMASHGTFDYNLSRYLLNIQSMIVHLDRGSINVRGSIRNSVDLRTGNGPIVAQLLTRGKVMAEVTSGSIDLDIDSATPRQLDISARSHSNDAQVRLREVFEGHFSIESGSGGARLSPRRGQTDQVHYVVDEQQRKVGWISRGRSRNEPSSALPRVDVFSSSGQAILDLW</sequence>
<dbReference type="Proteomes" id="UP000807716">
    <property type="component" value="Unassembled WGS sequence"/>
</dbReference>
<dbReference type="OrthoDB" id="2384767at2759"/>